<accession>A0A558B0F8</accession>
<dbReference type="AlphaFoldDB" id="A0A558B0F8"/>
<dbReference type="EMBL" id="VJWX01000434">
    <property type="protein sequence ID" value="TVT29973.1"/>
    <property type="molecule type" value="Genomic_DNA"/>
</dbReference>
<protein>
    <submittedName>
        <fullName evidence="1">Uncharacterized protein</fullName>
    </submittedName>
</protein>
<evidence type="ECO:0000313" key="2">
    <source>
        <dbReference type="Proteomes" id="UP000320011"/>
    </source>
</evidence>
<name>A0A558B0F8_9PSEU</name>
<comment type="caution">
    <text evidence="1">The sequence shown here is derived from an EMBL/GenBank/DDBJ whole genome shotgun (WGS) entry which is preliminary data.</text>
</comment>
<keyword evidence="2" id="KW-1185">Reference proteome</keyword>
<reference evidence="1 2" key="1">
    <citation type="submission" date="2019-07" db="EMBL/GenBank/DDBJ databases">
        <authorList>
            <person name="Duangmal K."/>
            <person name="Teo W.F.A."/>
        </authorList>
    </citation>
    <scope>NUCLEOTIDE SEQUENCE [LARGE SCALE GENOMIC DNA]</scope>
    <source>
        <strain evidence="1 2">TBRC 6029</strain>
    </source>
</reference>
<organism evidence="1 2">
    <name type="scientific">Amycolatopsis rhizosphaerae</name>
    <dbReference type="NCBI Taxonomy" id="2053003"/>
    <lineage>
        <taxon>Bacteria</taxon>
        <taxon>Bacillati</taxon>
        <taxon>Actinomycetota</taxon>
        <taxon>Actinomycetes</taxon>
        <taxon>Pseudonocardiales</taxon>
        <taxon>Pseudonocardiaceae</taxon>
        <taxon>Amycolatopsis</taxon>
    </lineage>
</organism>
<gene>
    <name evidence="1" type="ORF">FNH05_29745</name>
</gene>
<dbReference type="RefSeq" id="WP_144592168.1">
    <property type="nucleotide sequence ID" value="NZ_VJWX01000434.1"/>
</dbReference>
<dbReference type="Proteomes" id="UP000320011">
    <property type="component" value="Unassembled WGS sequence"/>
</dbReference>
<evidence type="ECO:0000313" key="1">
    <source>
        <dbReference type="EMBL" id="TVT29973.1"/>
    </source>
</evidence>
<reference evidence="1 2" key="2">
    <citation type="submission" date="2019-08" db="EMBL/GenBank/DDBJ databases">
        <title>Amycolatopsis acidicola sp. nov., isolated from peat swamp forest soil.</title>
        <authorList>
            <person name="Srisuk N."/>
        </authorList>
    </citation>
    <scope>NUCLEOTIDE SEQUENCE [LARGE SCALE GENOMIC DNA]</scope>
    <source>
        <strain evidence="1 2">TBRC 6029</strain>
    </source>
</reference>
<sequence>MEPVVQAHFETVESQMGNMTQLAGQDTESFAGVFRFSQDAHAQHFSDGAGDGFLGTADGHGKRVNEYGDIVHQVAKAGVDGMDRFRQVVTSAASAFSSIHM</sequence>
<proteinExistence type="predicted"/>